<dbReference type="eggNOG" id="COG2333">
    <property type="taxonomic scope" value="Bacteria"/>
</dbReference>
<gene>
    <name evidence="8" type="ORF">AUCHE_05_02330</name>
</gene>
<keyword evidence="2" id="KW-1003">Cell membrane</keyword>
<feature type="transmembrane region" description="Helical" evidence="6">
    <location>
        <begin position="308"/>
        <end position="325"/>
    </location>
</feature>
<protein>
    <recommendedName>
        <fullName evidence="7">Metallo-beta-lactamase domain-containing protein</fullName>
    </recommendedName>
</protein>
<evidence type="ECO:0000256" key="1">
    <source>
        <dbReference type="ARBA" id="ARBA00004651"/>
    </source>
</evidence>
<dbReference type="Proteomes" id="UP000008495">
    <property type="component" value="Unassembled WGS sequence"/>
</dbReference>
<sequence>MVPAVAGWVSLVVMLPHRPITVCASAGAAACLGAATWWWRSGGRWTAPVTAAAVVTAVLLSAGAAGSIVRESGGLADLAGQKAVVTLQGALVTDPRRTNQSGDDGPARWSARVQVDQVEGRGTRRQVNATVLVIGSTPWAERRWQEKVRFTGRLAPAEPGQDVVALVTAQGTAEVLDAPGVIADLAEHVRSSLRSAAAALPGDAPGLLPGLVIGDTGQASERLIADMKVTGMTHLSAVSGSNVAIVLAAALALARGCRLPRRFRPAVAALLLAGFVVMARPEPSVIRAAVMGAVGLMGVQTSRKGGGLPALGAAMVLLLLIDPWLARSYGFALSVTATAGLLVFAGPWSRAIARRLPDRLAFLGEMVAIPVAAHLACAPLIVLLSGSISMIGVVANIVAAPLVAPATVLGVAAAVLSSFHVGVGSVVAWAAAIPVLGIAEVAHRCARVPFASIPWPGGVGGALLLGGLTVAGIAMLPWLREFGTRRPSIVVGVLVLVVAAVFPARMGPWPHPQWSFVACDVGQGDALVIRSGEGSAVLVDTGPVDSRVGDCLTGLRVERLDAVVLTHLDRDHSGSIDQVLRDREVGELLLGVVDEPEAEFRRISGLAAGRGLPLRRLAPDEQLTWSRAQAQVRLPAVPLASGSVTNNNSVVLDVRVDRLRLLLLADVEREAGTELRRRLSREGVGDPVDVVKVAHHGSANHDPELLEKLAPRSFVISVGARNTFGHPAPSLMSTLARVGAPVYRTDQGGDILFCVVEDELAVMRPGA</sequence>
<dbReference type="eggNOG" id="COG0658">
    <property type="taxonomic scope" value="Bacteria"/>
</dbReference>
<dbReference type="InterPro" id="IPR036866">
    <property type="entry name" value="RibonucZ/Hydroxyglut_hydro"/>
</dbReference>
<name>K6V547_9MICO</name>
<organism evidence="8 9">
    <name type="scientific">Austwickia chelonae NBRC 105200</name>
    <dbReference type="NCBI Taxonomy" id="1184607"/>
    <lineage>
        <taxon>Bacteria</taxon>
        <taxon>Bacillati</taxon>
        <taxon>Actinomycetota</taxon>
        <taxon>Actinomycetes</taxon>
        <taxon>Micrococcales</taxon>
        <taxon>Dermatophilaceae</taxon>
        <taxon>Austwickia</taxon>
    </lineage>
</organism>
<dbReference type="InterPro" id="IPR052159">
    <property type="entry name" value="Competence_DNA_uptake"/>
</dbReference>
<comment type="subcellular location">
    <subcellularLocation>
        <location evidence="1">Cell membrane</location>
        <topology evidence="1">Multi-pass membrane protein</topology>
    </subcellularLocation>
</comment>
<feature type="domain" description="Metallo-beta-lactamase" evidence="7">
    <location>
        <begin position="523"/>
        <end position="695"/>
    </location>
</feature>
<dbReference type="NCBIfam" id="TIGR00360">
    <property type="entry name" value="ComEC_N-term"/>
    <property type="match status" value="1"/>
</dbReference>
<evidence type="ECO:0000256" key="5">
    <source>
        <dbReference type="ARBA" id="ARBA00023136"/>
    </source>
</evidence>
<dbReference type="SMART" id="SM00849">
    <property type="entry name" value="Lactamase_B"/>
    <property type="match status" value="1"/>
</dbReference>
<dbReference type="Pfam" id="PF03772">
    <property type="entry name" value="Competence"/>
    <property type="match status" value="1"/>
</dbReference>
<proteinExistence type="predicted"/>
<reference evidence="8 9" key="1">
    <citation type="submission" date="2012-08" db="EMBL/GenBank/DDBJ databases">
        <title>Whole genome shotgun sequence of Austwickia chelonae NBRC 105200.</title>
        <authorList>
            <person name="Yoshida I."/>
            <person name="Hosoyama A."/>
            <person name="Tsuchikane K."/>
            <person name="Katsumata H."/>
            <person name="Ando Y."/>
            <person name="Ohji S."/>
            <person name="Hamada M."/>
            <person name="Tamura T."/>
            <person name="Yamazoe A."/>
            <person name="Yamazaki S."/>
            <person name="Fujita N."/>
        </authorList>
    </citation>
    <scope>NUCLEOTIDE SEQUENCE [LARGE SCALE GENOMIC DNA]</scope>
    <source>
        <strain evidence="8 9">NBRC 105200</strain>
    </source>
</reference>
<feature type="transmembrane region" description="Helical" evidence="6">
    <location>
        <begin position="459"/>
        <end position="479"/>
    </location>
</feature>
<dbReference type="EMBL" id="BAGZ01000005">
    <property type="protein sequence ID" value="GAB77328.1"/>
    <property type="molecule type" value="Genomic_DNA"/>
</dbReference>
<dbReference type="STRING" id="100225.SAMN05421595_1155"/>
<dbReference type="PANTHER" id="PTHR30619">
    <property type="entry name" value="DNA INTERNALIZATION/COMPETENCE PROTEIN COMEC/REC2"/>
    <property type="match status" value="1"/>
</dbReference>
<evidence type="ECO:0000313" key="8">
    <source>
        <dbReference type="EMBL" id="GAB77328.1"/>
    </source>
</evidence>
<dbReference type="GO" id="GO:0005886">
    <property type="term" value="C:plasma membrane"/>
    <property type="evidence" value="ECO:0007669"/>
    <property type="project" value="UniProtKB-SubCell"/>
</dbReference>
<feature type="transmembrane region" description="Helical" evidence="6">
    <location>
        <begin position="49"/>
        <end position="69"/>
    </location>
</feature>
<evidence type="ECO:0000259" key="7">
    <source>
        <dbReference type="SMART" id="SM00849"/>
    </source>
</evidence>
<keyword evidence="4 6" id="KW-1133">Transmembrane helix</keyword>
<keyword evidence="5 6" id="KW-0472">Membrane</keyword>
<feature type="transmembrane region" description="Helical" evidence="6">
    <location>
        <begin position="388"/>
        <end position="412"/>
    </location>
</feature>
<comment type="caution">
    <text evidence="8">The sequence shown here is derived from an EMBL/GenBank/DDBJ whole genome shotgun (WGS) entry which is preliminary data.</text>
</comment>
<feature type="transmembrane region" description="Helical" evidence="6">
    <location>
        <begin position="419"/>
        <end position="439"/>
    </location>
</feature>
<feature type="transmembrane region" description="Helical" evidence="6">
    <location>
        <begin position="331"/>
        <end position="348"/>
    </location>
</feature>
<keyword evidence="9" id="KW-1185">Reference proteome</keyword>
<feature type="transmembrane region" description="Helical" evidence="6">
    <location>
        <begin position="488"/>
        <end position="506"/>
    </location>
</feature>
<evidence type="ECO:0000256" key="6">
    <source>
        <dbReference type="SAM" id="Phobius"/>
    </source>
</evidence>
<evidence type="ECO:0000256" key="4">
    <source>
        <dbReference type="ARBA" id="ARBA00022989"/>
    </source>
</evidence>
<evidence type="ECO:0000256" key="2">
    <source>
        <dbReference type="ARBA" id="ARBA00022475"/>
    </source>
</evidence>
<evidence type="ECO:0000256" key="3">
    <source>
        <dbReference type="ARBA" id="ARBA00022692"/>
    </source>
</evidence>
<feature type="transmembrane region" description="Helical" evidence="6">
    <location>
        <begin position="360"/>
        <end position="382"/>
    </location>
</feature>
<dbReference type="InterPro" id="IPR001279">
    <property type="entry name" value="Metallo-B-lactamas"/>
</dbReference>
<dbReference type="Gene3D" id="3.60.15.10">
    <property type="entry name" value="Ribonuclease Z/Hydroxyacylglutathione hydrolase-like"/>
    <property type="match status" value="1"/>
</dbReference>
<keyword evidence="3 6" id="KW-0812">Transmembrane</keyword>
<dbReference type="Pfam" id="PF00753">
    <property type="entry name" value="Lactamase_B"/>
    <property type="match status" value="1"/>
</dbReference>
<dbReference type="PANTHER" id="PTHR30619:SF1">
    <property type="entry name" value="RECOMBINATION PROTEIN 2"/>
    <property type="match status" value="1"/>
</dbReference>
<dbReference type="InterPro" id="IPR004477">
    <property type="entry name" value="ComEC_N"/>
</dbReference>
<accession>K6V547</accession>
<dbReference type="AlphaFoldDB" id="K6V547"/>
<dbReference type="SUPFAM" id="SSF56281">
    <property type="entry name" value="Metallo-hydrolase/oxidoreductase"/>
    <property type="match status" value="1"/>
</dbReference>
<evidence type="ECO:0000313" key="9">
    <source>
        <dbReference type="Proteomes" id="UP000008495"/>
    </source>
</evidence>